<name>A0A1M2VY31_TRAPU</name>
<accession>A0A1M2VY31</accession>
<feature type="domain" description="MYND-type" evidence="5">
    <location>
        <begin position="9"/>
        <end position="55"/>
    </location>
</feature>
<dbReference type="PROSITE" id="PS50865">
    <property type="entry name" value="ZF_MYND_2"/>
    <property type="match status" value="1"/>
</dbReference>
<dbReference type="Proteomes" id="UP000184267">
    <property type="component" value="Unassembled WGS sequence"/>
</dbReference>
<proteinExistence type="predicted"/>
<dbReference type="SUPFAM" id="SSF144232">
    <property type="entry name" value="HIT/MYND zinc finger-like"/>
    <property type="match status" value="1"/>
</dbReference>
<dbReference type="OrthoDB" id="4851849at2759"/>
<dbReference type="Pfam" id="PF01753">
    <property type="entry name" value="zf-MYND"/>
    <property type="match status" value="1"/>
</dbReference>
<keyword evidence="7" id="KW-1185">Reference proteome</keyword>
<dbReference type="STRING" id="154538.A0A1M2VY31"/>
<evidence type="ECO:0000256" key="3">
    <source>
        <dbReference type="ARBA" id="ARBA00022833"/>
    </source>
</evidence>
<dbReference type="Gene3D" id="6.10.140.2220">
    <property type="match status" value="1"/>
</dbReference>
<evidence type="ECO:0000259" key="5">
    <source>
        <dbReference type="PROSITE" id="PS50865"/>
    </source>
</evidence>
<evidence type="ECO:0000256" key="1">
    <source>
        <dbReference type="ARBA" id="ARBA00022723"/>
    </source>
</evidence>
<gene>
    <name evidence="6" type="ORF">TRAPUB_10920</name>
</gene>
<keyword evidence="1" id="KW-0479">Metal-binding</keyword>
<organism evidence="6 7">
    <name type="scientific">Trametes pubescens</name>
    <name type="common">White-rot fungus</name>
    <dbReference type="NCBI Taxonomy" id="154538"/>
    <lineage>
        <taxon>Eukaryota</taxon>
        <taxon>Fungi</taxon>
        <taxon>Dikarya</taxon>
        <taxon>Basidiomycota</taxon>
        <taxon>Agaricomycotina</taxon>
        <taxon>Agaricomycetes</taxon>
        <taxon>Polyporales</taxon>
        <taxon>Polyporaceae</taxon>
        <taxon>Trametes</taxon>
    </lineage>
</organism>
<evidence type="ECO:0000313" key="6">
    <source>
        <dbReference type="EMBL" id="OJT12519.1"/>
    </source>
</evidence>
<evidence type="ECO:0000313" key="7">
    <source>
        <dbReference type="Proteomes" id="UP000184267"/>
    </source>
</evidence>
<keyword evidence="2 4" id="KW-0863">Zinc-finger</keyword>
<dbReference type="EMBL" id="MNAD01000480">
    <property type="protein sequence ID" value="OJT12519.1"/>
    <property type="molecule type" value="Genomic_DNA"/>
</dbReference>
<protein>
    <recommendedName>
        <fullName evidence="5">MYND-type domain-containing protein</fullName>
    </recommendedName>
</protein>
<sequence length="435" mass="50103">MTPRPSRCQSYCHRDDDDEPACEPSQLKCCAGCKKVWYCSKVCQQADWRRHIFHCNPKRPIGTAYYLSRACEEGLLPVHTQTRKDFGFEKTEELLGAHAQHKLLGLWFGVFAHLDASEKEVQRWQAEGRMVQEVKAAYARLTPRDRGEFYAWFLEHEYLLDGAPTDPQQAQEVTRRVGGDAIRRAWVMSGGSPDDDFPTIERRIHALPREVQAVHYFYRLLMFDVHPAPTAYHQWITFGFVAAVRQADELPIGQAYSDLIFKRCTFDEFRTAYLSGTILDLAQAYGVSMSNASTLPATTRGLRDVLAESPRRFKTVWYLKQYIDEVLCADSDPPPRPHRSITTDYGFGNCKSAEETKLLEELYTKYFAHPDADPLELHKACIGGELMKYLGEFVKLKPKTEKYKRLLRNSYPMPSRGELQGKHMTYVFEEEQDAE</sequence>
<evidence type="ECO:0000256" key="2">
    <source>
        <dbReference type="ARBA" id="ARBA00022771"/>
    </source>
</evidence>
<dbReference type="GO" id="GO:0008270">
    <property type="term" value="F:zinc ion binding"/>
    <property type="evidence" value="ECO:0007669"/>
    <property type="project" value="UniProtKB-KW"/>
</dbReference>
<dbReference type="InterPro" id="IPR002893">
    <property type="entry name" value="Znf_MYND"/>
</dbReference>
<reference evidence="6 7" key="1">
    <citation type="submission" date="2016-10" db="EMBL/GenBank/DDBJ databases">
        <title>Genome sequence of the basidiomycete white-rot fungus Trametes pubescens.</title>
        <authorList>
            <person name="Makela M.R."/>
            <person name="Granchi Z."/>
            <person name="Peng M."/>
            <person name="De Vries R.P."/>
            <person name="Grigoriev I."/>
            <person name="Riley R."/>
            <person name="Hilden K."/>
        </authorList>
    </citation>
    <scope>NUCLEOTIDE SEQUENCE [LARGE SCALE GENOMIC DNA]</scope>
    <source>
        <strain evidence="6 7">FBCC735</strain>
    </source>
</reference>
<dbReference type="OMA" id="ADWRRHI"/>
<keyword evidence="3" id="KW-0862">Zinc</keyword>
<evidence type="ECO:0000256" key="4">
    <source>
        <dbReference type="PROSITE-ProRule" id="PRU00134"/>
    </source>
</evidence>
<dbReference type="AlphaFoldDB" id="A0A1M2VY31"/>
<comment type="caution">
    <text evidence="6">The sequence shown here is derived from an EMBL/GenBank/DDBJ whole genome shotgun (WGS) entry which is preliminary data.</text>
</comment>